<name>A0A833UK09_JUGRE</name>
<dbReference type="EMBL" id="LIHL02000011">
    <property type="protein sequence ID" value="KAF5455879.1"/>
    <property type="molecule type" value="Genomic_DNA"/>
</dbReference>
<dbReference type="Proteomes" id="UP000619265">
    <property type="component" value="Unassembled WGS sequence"/>
</dbReference>
<proteinExistence type="predicted"/>
<comment type="caution">
    <text evidence="1">The sequence shown here is derived from an EMBL/GenBank/DDBJ whole genome shotgun (WGS) entry which is preliminary data.</text>
</comment>
<reference evidence="1" key="2">
    <citation type="submission" date="2020-03" db="EMBL/GenBank/DDBJ databases">
        <title>Walnut 2.0.</title>
        <authorList>
            <person name="Marrano A."/>
            <person name="Britton M."/>
            <person name="Zimin A.V."/>
            <person name="Zaini P.A."/>
            <person name="Workman R."/>
            <person name="Puiu D."/>
            <person name="Bianco L."/>
            <person name="Allen B.J."/>
            <person name="Troggio M."/>
            <person name="Leslie C.A."/>
            <person name="Timp W."/>
            <person name="Dendekar A."/>
            <person name="Salzberg S.L."/>
            <person name="Neale D.B."/>
        </authorList>
    </citation>
    <scope>NUCLEOTIDE SEQUENCE</scope>
    <source>
        <tissue evidence="1">Leaves</tissue>
    </source>
</reference>
<dbReference type="EMBL" id="LIHL02000011">
    <property type="protein sequence ID" value="KAF5455878.1"/>
    <property type="molecule type" value="Genomic_DNA"/>
</dbReference>
<evidence type="ECO:0000313" key="3">
    <source>
        <dbReference type="Proteomes" id="UP000619265"/>
    </source>
</evidence>
<protein>
    <submittedName>
        <fullName evidence="1">Uncharacterized protein</fullName>
    </submittedName>
</protein>
<evidence type="ECO:0000313" key="1">
    <source>
        <dbReference type="EMBL" id="KAF5455878.1"/>
    </source>
</evidence>
<dbReference type="Gramene" id="Jr11_20940_p2">
    <property type="protein sequence ID" value="cds.Jr11_20940_p2"/>
    <property type="gene ID" value="Jr11_20940"/>
</dbReference>
<dbReference type="AlphaFoldDB" id="A0A833UK09"/>
<sequence length="100" mass="12078">ILFIQILVVGHRQPLQLLPLQANSSSAKKLTISPVFFFRFQGFLDSDLLYSYVIPWPNIRRFLFQEFTWSELISRILEYWESRVEVQKLWQNFPVCIRDR</sequence>
<evidence type="ECO:0000313" key="2">
    <source>
        <dbReference type="EMBL" id="KAF5455879.1"/>
    </source>
</evidence>
<accession>A0A833UK09</accession>
<feature type="non-terminal residue" evidence="1">
    <location>
        <position position="1"/>
    </location>
</feature>
<organism evidence="1 3">
    <name type="scientific">Juglans regia</name>
    <name type="common">English walnut</name>
    <dbReference type="NCBI Taxonomy" id="51240"/>
    <lineage>
        <taxon>Eukaryota</taxon>
        <taxon>Viridiplantae</taxon>
        <taxon>Streptophyta</taxon>
        <taxon>Embryophyta</taxon>
        <taxon>Tracheophyta</taxon>
        <taxon>Spermatophyta</taxon>
        <taxon>Magnoliopsida</taxon>
        <taxon>eudicotyledons</taxon>
        <taxon>Gunneridae</taxon>
        <taxon>Pentapetalae</taxon>
        <taxon>rosids</taxon>
        <taxon>fabids</taxon>
        <taxon>Fagales</taxon>
        <taxon>Juglandaceae</taxon>
        <taxon>Juglans</taxon>
    </lineage>
</organism>
<reference evidence="1" key="1">
    <citation type="submission" date="2015-10" db="EMBL/GenBank/DDBJ databases">
        <authorList>
            <person name="Martinez-Garcia P.J."/>
            <person name="Crepeau M.W."/>
            <person name="Puiu D."/>
            <person name="Gonzalez-Ibeas D."/>
            <person name="Whalen J."/>
            <person name="Stevens K."/>
            <person name="Paul R."/>
            <person name="Butterfield T."/>
            <person name="Britton M."/>
            <person name="Reagan R."/>
            <person name="Chakraborty S."/>
            <person name="Walawage S.L."/>
            <person name="Vasquez-Gross H.A."/>
            <person name="Cardeno C."/>
            <person name="Famula R."/>
            <person name="Pratt K."/>
            <person name="Kuruganti S."/>
            <person name="Aradhya M.K."/>
            <person name="Leslie C.A."/>
            <person name="Dandekar A.M."/>
            <person name="Salzberg S.L."/>
            <person name="Wegrzyn J.L."/>
            <person name="Langley C.H."/>
            <person name="Neale D.B."/>
        </authorList>
    </citation>
    <scope>NUCLEOTIDE SEQUENCE</scope>
    <source>
        <tissue evidence="1">Leaves</tissue>
    </source>
</reference>
<dbReference type="Gramene" id="Jr11_20930_p2">
    <property type="protein sequence ID" value="cds.Jr11_20930_p2"/>
    <property type="gene ID" value="Jr11_20930"/>
</dbReference>
<gene>
    <name evidence="1" type="ORF">F2P56_025410</name>
    <name evidence="2" type="ORF">F2P56_025411</name>
</gene>